<evidence type="ECO:0000256" key="3">
    <source>
        <dbReference type="SAM" id="MobiDB-lite"/>
    </source>
</evidence>
<dbReference type="Proteomes" id="UP000816034">
    <property type="component" value="Unassembled WGS sequence"/>
</dbReference>
<dbReference type="InterPro" id="IPR055400">
    <property type="entry name" value="CEMIP_X"/>
</dbReference>
<evidence type="ECO:0000256" key="1">
    <source>
        <dbReference type="ARBA" id="ARBA00022729"/>
    </source>
</evidence>
<gene>
    <name evidence="5" type="ORF">C9374_000750</name>
</gene>
<dbReference type="EMBL" id="PYSW02000011">
    <property type="protein sequence ID" value="KAG2387900.1"/>
    <property type="molecule type" value="Genomic_DNA"/>
</dbReference>
<dbReference type="Pfam" id="PF10162">
    <property type="entry name" value="G8"/>
    <property type="match status" value="1"/>
</dbReference>
<organism evidence="5 6">
    <name type="scientific">Naegleria lovaniensis</name>
    <name type="common">Amoeba</name>
    <dbReference type="NCBI Taxonomy" id="51637"/>
    <lineage>
        <taxon>Eukaryota</taxon>
        <taxon>Discoba</taxon>
        <taxon>Heterolobosea</taxon>
        <taxon>Tetramitia</taxon>
        <taxon>Eutetramitia</taxon>
        <taxon>Vahlkampfiidae</taxon>
        <taxon>Naegleria</taxon>
    </lineage>
</organism>
<name>A0AA88GVW2_NAELO</name>
<evidence type="ECO:0000313" key="6">
    <source>
        <dbReference type="Proteomes" id="UP000816034"/>
    </source>
</evidence>
<evidence type="ECO:0000313" key="5">
    <source>
        <dbReference type="EMBL" id="KAG2387900.1"/>
    </source>
</evidence>
<proteinExistence type="predicted"/>
<dbReference type="PROSITE" id="PS51484">
    <property type="entry name" value="G8"/>
    <property type="match status" value="1"/>
</dbReference>
<keyword evidence="1" id="KW-0732">Signal</keyword>
<keyword evidence="2" id="KW-0325">Glycoprotein</keyword>
<feature type="compositionally biased region" description="Polar residues" evidence="3">
    <location>
        <begin position="1318"/>
        <end position="1329"/>
    </location>
</feature>
<comment type="caution">
    <text evidence="5">The sequence shown here is derived from an EMBL/GenBank/DDBJ whole genome shotgun (WGS) entry which is preliminary data.</text>
</comment>
<reference evidence="5 6" key="1">
    <citation type="journal article" date="2018" name="BMC Genomics">
        <title>The genome of Naegleria lovaniensis, the basis for a comparative approach to unravel pathogenicity factors of the human pathogenic amoeba N. fowleri.</title>
        <authorList>
            <person name="Liechti N."/>
            <person name="Schurch N."/>
            <person name="Bruggmann R."/>
            <person name="Wittwer M."/>
        </authorList>
    </citation>
    <scope>NUCLEOTIDE SEQUENCE [LARGE SCALE GENOMIC DNA]</scope>
    <source>
        <strain evidence="5 6">ATCC 30569</strain>
    </source>
</reference>
<keyword evidence="6" id="KW-1185">Reference proteome</keyword>
<feature type="region of interest" description="Disordered" evidence="3">
    <location>
        <begin position="1300"/>
        <end position="1334"/>
    </location>
</feature>
<dbReference type="PANTHER" id="PTHR46769">
    <property type="entry name" value="POLYCYSTIC KIDNEY AND HEPATIC DISEASE 1 (AUTOSOMAL RECESSIVE)-LIKE 1"/>
    <property type="match status" value="1"/>
</dbReference>
<evidence type="ECO:0000259" key="4">
    <source>
        <dbReference type="PROSITE" id="PS51484"/>
    </source>
</evidence>
<accession>A0AA88GVW2</accession>
<dbReference type="Pfam" id="PF24605">
    <property type="entry name" value="CEMIP_X"/>
    <property type="match status" value="1"/>
</dbReference>
<sequence length="1346" mass="148987">MKVEVIPNLYMSSLLLSIGMCVFMHVLWMASMTHAQSSCPHLDSGLIKFSTLPNYNVLNADLTITQRTLVDKSPGVKLRAIQVLSGASLVFNDVADIALDVEWIRVASGASFIMGSPSCPIQHKIVVTFYGNRTADDVIGVDPYDNTPGGSKGIVFQSGSMVQIHGQVPTPTWTFLAKTVKDGENVIKLTEKTSWKVGDSLVIANTDYGELVETRKVPYSEGLGWMNGVPFPAQTEERTVVSVLDGGSTLVLNKPLNYTHWGNAHMKAEVGVLNRNIVFQGDVNSVKDSFGGHMMIRVVEKATLEGIEMTRMGQRGFMGRYAIHWHILGDKAPENDSYYIKPSVVHHGFQRCVVIHDSNNILIQGNVCYKNVGHQFFLEDGGEMGNKFIKNLGIDPIAVGNNDPTQILPSDADVSVFWITNPNNTWIGNSAVGSKFNYWFSMPLKPTGLSSSKYANNPLMTPRTIPLKVFEDNIAHSGNQNGIHIDDMVMPNGKTEAALYRPADPFGKPVVAYFKRVISYKNRRYGIWSEGGPVLFSNIIASDNRIQMGCPPGPVGIFDSTLIGDSENVGDLKSMRPGLDTDGRTRSIPYAMADQITKGFETYDNGGPQVLDSITFINFTSTPSMPAGALGALSNAPFKHESRNRYQNLKFINANEFFLLNGDYDGNKGSVILVTDNSIKSVDPVKFKSGGWLISNDSVVAFKECIFKQEWQGGMCPLFAEGYSQIVTVNPNITGSDTTGSNGVPYPDVADPLKRVPRIRYIDMVRNRETVGNGASISRSNGVIEFIMDVNLINRGFYTVRWVHNTPTPRALKFIHQGTALNDWLVMSVQYAKGTTFTITKSRFGNPTTMQKGNSMEEIMNDPMKYFFDEKSEHLFIKMQNRPDYGKYYRENWNFTDPISDFSQVTIDASCPNDKCSPSSFELPPNANLFHKMYNKEERYAGILQSCQQSLVSPVKFVPKQGSGVVFAFTSPDRLQMDFVVHHDLVGTATEIEVGFGNEGQEKRFLKVPYYISPHSVARFIVDLSYNDYLSLLRGEMFVKVSSLANPNGHLRAQVLCNNGKTNGCSLPSPIAKVDMCAAVSSPTIDVYTDFEKTKSLWTYSVFSHALDSRTAYLNSSHVHADGCGTSSLRVGFQNGAVAMNRVDKNAARVDLTQYKYLEFYVKSLTGAVKLVLYPSETVNNAVVDLPSYPIQPRHIDNYVIDDTRFSRVRIPLAELATTSKLEANITRLLFKLASTHTSNFYEMIFENIRFIKEAGSPEPTHIPITSNEIAYLTDSTFCGSKVSQDPDYDPFGMRTAVLPPELSSSSPLPPVEPSRSMAHNRTVSSGNAKLSHGCRQRTCPTLALI</sequence>
<dbReference type="RefSeq" id="XP_044551892.1">
    <property type="nucleotide sequence ID" value="XM_044697472.1"/>
</dbReference>
<protein>
    <recommendedName>
        <fullName evidence="4">G8 domain-containing protein</fullName>
    </recommendedName>
</protein>
<dbReference type="SMART" id="SM01225">
    <property type="entry name" value="G8"/>
    <property type="match status" value="1"/>
</dbReference>
<dbReference type="InterPro" id="IPR055401">
    <property type="entry name" value="CEMIP_beta-hel_dom"/>
</dbReference>
<dbReference type="InterPro" id="IPR052387">
    <property type="entry name" value="Fibrocystin"/>
</dbReference>
<dbReference type="Pfam" id="PF24606">
    <property type="entry name" value="CEMIP_beta-hel"/>
    <property type="match status" value="1"/>
</dbReference>
<dbReference type="InterPro" id="IPR019316">
    <property type="entry name" value="G8_domain"/>
</dbReference>
<feature type="domain" description="G8" evidence="4">
    <location>
        <begin position="53"/>
        <end position="178"/>
    </location>
</feature>
<dbReference type="Gene3D" id="2.60.120.430">
    <property type="entry name" value="Galactose-binding lectin"/>
    <property type="match status" value="1"/>
</dbReference>
<dbReference type="GeneID" id="68093206"/>
<dbReference type="PANTHER" id="PTHR46769:SF2">
    <property type="entry name" value="FIBROCYSTIN-L ISOFORM 2 PRECURSOR-RELATED"/>
    <property type="match status" value="1"/>
</dbReference>
<evidence type="ECO:0000256" key="2">
    <source>
        <dbReference type="ARBA" id="ARBA00023180"/>
    </source>
</evidence>